<evidence type="ECO:0000313" key="2">
    <source>
        <dbReference type="EMBL" id="KAF5929099.1"/>
    </source>
</evidence>
<name>A0A7J7FM25_DICBM</name>
<feature type="region of interest" description="Disordered" evidence="1">
    <location>
        <begin position="123"/>
        <end position="227"/>
    </location>
</feature>
<protein>
    <submittedName>
        <fullName evidence="2">Uncharacterized protein</fullName>
    </submittedName>
</protein>
<evidence type="ECO:0000256" key="1">
    <source>
        <dbReference type="SAM" id="MobiDB-lite"/>
    </source>
</evidence>
<organism evidence="2 3">
    <name type="scientific">Diceros bicornis minor</name>
    <name type="common">South-central black rhinoceros</name>
    <dbReference type="NCBI Taxonomy" id="77932"/>
    <lineage>
        <taxon>Eukaryota</taxon>
        <taxon>Metazoa</taxon>
        <taxon>Chordata</taxon>
        <taxon>Craniata</taxon>
        <taxon>Vertebrata</taxon>
        <taxon>Euteleostomi</taxon>
        <taxon>Mammalia</taxon>
        <taxon>Eutheria</taxon>
        <taxon>Laurasiatheria</taxon>
        <taxon>Perissodactyla</taxon>
        <taxon>Rhinocerotidae</taxon>
        <taxon>Diceros</taxon>
    </lineage>
</organism>
<comment type="caution">
    <text evidence="2">The sequence shown here is derived from an EMBL/GenBank/DDBJ whole genome shotgun (WGS) entry which is preliminary data.</text>
</comment>
<feature type="non-terminal residue" evidence="2">
    <location>
        <position position="1"/>
    </location>
</feature>
<dbReference type="AlphaFoldDB" id="A0A7J7FM25"/>
<sequence>NSKPICYDLADPVLLSRGPYLHLQTQPSEEGCAVCSHLQDALQLTACSGQSHSLRGPGAWRDPDATHNIQAWASAEKSPHHELRTQIQPETPDLVYELLPQTKCHHKLIQLYLTFHASAEEEGSSHIPHPAAPEVLKKRKIQHRKDAESTTGQKQRQRMALPRLTVPGPQNSPLPITDPSAPPSAGLPITSALSSNPSTSTSASLAPQPASDTEGTPMDATPPSQPLLLEFPPAPTLQMPFSDIMASVTVITSLPVQRLCGPTPTLKLSVNPGANAQTILGPLMSSSMEPPPLQLSPGWKTGSSSPSLDPNLCSRPASLGKVLGKSPTYMSHLETMALTSKLLGLGKQGKL</sequence>
<keyword evidence="3" id="KW-1185">Reference proteome</keyword>
<reference evidence="2 3" key="1">
    <citation type="journal article" date="2020" name="Mol. Biol. Evol.">
        <title>Interspecific Gene Flow and the Evolution of Specialization in Black and White Rhinoceros.</title>
        <authorList>
            <person name="Moodley Y."/>
            <person name="Westbury M.V."/>
            <person name="Russo I.M."/>
            <person name="Gopalakrishnan S."/>
            <person name="Rakotoarivelo A."/>
            <person name="Olsen R.A."/>
            <person name="Prost S."/>
            <person name="Tunstall T."/>
            <person name="Ryder O.A."/>
            <person name="Dalen L."/>
            <person name="Bruford M.W."/>
        </authorList>
    </citation>
    <scope>NUCLEOTIDE SEQUENCE [LARGE SCALE GENOMIC DNA]</scope>
    <source>
        <strain evidence="2">SBR-YM</strain>
        <tissue evidence="2">Skin</tissue>
    </source>
</reference>
<gene>
    <name evidence="2" type="ORF">HPG69_019119</name>
</gene>
<evidence type="ECO:0000313" key="3">
    <source>
        <dbReference type="Proteomes" id="UP000551758"/>
    </source>
</evidence>
<accession>A0A7J7FM25</accession>
<feature type="compositionally biased region" description="Low complexity" evidence="1">
    <location>
        <begin position="190"/>
        <end position="211"/>
    </location>
</feature>
<proteinExistence type="predicted"/>
<dbReference type="EMBL" id="JACDTQ010000127">
    <property type="protein sequence ID" value="KAF5929099.1"/>
    <property type="molecule type" value="Genomic_DNA"/>
</dbReference>
<feature type="region of interest" description="Disordered" evidence="1">
    <location>
        <begin position="290"/>
        <end position="313"/>
    </location>
</feature>
<dbReference type="Proteomes" id="UP000551758">
    <property type="component" value="Unassembled WGS sequence"/>
</dbReference>